<reference evidence="2 3" key="1">
    <citation type="submission" date="2019-07" db="EMBL/GenBank/DDBJ databases">
        <title>Whole genome shotgun sequence of Chryseobacterium hagamense NBRC 105253.</title>
        <authorList>
            <person name="Hosoyama A."/>
            <person name="Uohara A."/>
            <person name="Ohji S."/>
            <person name="Ichikawa N."/>
        </authorList>
    </citation>
    <scope>NUCLEOTIDE SEQUENCE [LARGE SCALE GENOMIC DNA]</scope>
    <source>
        <strain evidence="2 3">NBRC 105253</strain>
    </source>
</reference>
<evidence type="ECO:0000313" key="3">
    <source>
        <dbReference type="Proteomes" id="UP000321863"/>
    </source>
</evidence>
<dbReference type="Pfam" id="PF01609">
    <property type="entry name" value="DDE_Tnp_1"/>
    <property type="match status" value="1"/>
</dbReference>
<gene>
    <name evidence="2" type="ORF">CHA01nite_40030</name>
</gene>
<dbReference type="GO" id="GO:0004803">
    <property type="term" value="F:transposase activity"/>
    <property type="evidence" value="ECO:0007669"/>
    <property type="project" value="InterPro"/>
</dbReference>
<proteinExistence type="predicted"/>
<accession>A0A511YSV0</accession>
<evidence type="ECO:0000313" key="2">
    <source>
        <dbReference type="EMBL" id="GEN78263.1"/>
    </source>
</evidence>
<name>A0A511YSV0_9FLAO</name>
<dbReference type="PANTHER" id="PTHR30007:SF0">
    <property type="entry name" value="TRANSPOSASE"/>
    <property type="match status" value="1"/>
</dbReference>
<protein>
    <recommendedName>
        <fullName evidence="1">Transposase IS4-like domain-containing protein</fullName>
    </recommendedName>
</protein>
<dbReference type="PANTHER" id="PTHR30007">
    <property type="entry name" value="PHP DOMAIN PROTEIN"/>
    <property type="match status" value="1"/>
</dbReference>
<evidence type="ECO:0000259" key="1">
    <source>
        <dbReference type="Pfam" id="PF01609"/>
    </source>
</evidence>
<keyword evidence="3" id="KW-1185">Reference proteome</keyword>
<feature type="domain" description="Transposase IS4-like" evidence="1">
    <location>
        <begin position="11"/>
        <end position="161"/>
    </location>
</feature>
<dbReference type="Proteomes" id="UP000321863">
    <property type="component" value="Unassembled WGS sequence"/>
</dbReference>
<dbReference type="AlphaFoldDB" id="A0A511YSV0"/>
<dbReference type="GO" id="GO:0006313">
    <property type="term" value="P:DNA transposition"/>
    <property type="evidence" value="ECO:0007669"/>
    <property type="project" value="InterPro"/>
</dbReference>
<comment type="caution">
    <text evidence="2">The sequence shown here is derived from an EMBL/GenBank/DDBJ whole genome shotgun (WGS) entry which is preliminary data.</text>
</comment>
<sequence length="173" mass="20054">MERKRQGKHRTPSLFSIDSQSIKSGPFTSMEKGVDGNKKINGRKRHVITDTLGLIWGVKVGPAHQPDGYAAQDVIEPLLGYLDRMKKILGDQAYKKGFIDWVKEHVIGLEIEISSTPPSEKGFVPLKWRWVTERTFGTFNFFRRLDKDHEKTPESQEYWILWQNCQIILNKIK</sequence>
<dbReference type="EMBL" id="BJYJ01000088">
    <property type="protein sequence ID" value="GEN78263.1"/>
    <property type="molecule type" value="Genomic_DNA"/>
</dbReference>
<dbReference type="GO" id="GO:0003677">
    <property type="term" value="F:DNA binding"/>
    <property type="evidence" value="ECO:0007669"/>
    <property type="project" value="InterPro"/>
</dbReference>
<organism evidence="2 3">
    <name type="scientific">Chryseobacterium hagamense</name>
    <dbReference type="NCBI Taxonomy" id="395935"/>
    <lineage>
        <taxon>Bacteria</taxon>
        <taxon>Pseudomonadati</taxon>
        <taxon>Bacteroidota</taxon>
        <taxon>Flavobacteriia</taxon>
        <taxon>Flavobacteriales</taxon>
        <taxon>Weeksellaceae</taxon>
        <taxon>Chryseobacterium group</taxon>
        <taxon>Chryseobacterium</taxon>
    </lineage>
</organism>
<dbReference type="InterPro" id="IPR002559">
    <property type="entry name" value="Transposase_11"/>
</dbReference>